<dbReference type="EMBL" id="UYRU01091868">
    <property type="protein sequence ID" value="VDN37866.1"/>
    <property type="molecule type" value="Genomic_DNA"/>
</dbReference>
<evidence type="ECO:0000313" key="2">
    <source>
        <dbReference type="Proteomes" id="UP000281553"/>
    </source>
</evidence>
<keyword evidence="2" id="KW-1185">Reference proteome</keyword>
<reference evidence="1 2" key="1">
    <citation type="submission" date="2018-11" db="EMBL/GenBank/DDBJ databases">
        <authorList>
            <consortium name="Pathogen Informatics"/>
        </authorList>
    </citation>
    <scope>NUCLEOTIDE SEQUENCE [LARGE SCALE GENOMIC DNA]</scope>
</reference>
<dbReference type="Proteomes" id="UP000281553">
    <property type="component" value="Unassembled WGS sequence"/>
</dbReference>
<dbReference type="AlphaFoldDB" id="A0A3P7R3T7"/>
<sequence>MLPIRKLRLIRRDPTTHPKFDDAEILARGDNRVSRELFQWASIIFPSAMTLRPVFVAEYGLVYVDGHSV</sequence>
<accession>A0A3P7R3T7</accession>
<evidence type="ECO:0000313" key="1">
    <source>
        <dbReference type="EMBL" id="VDN37866.1"/>
    </source>
</evidence>
<name>A0A3P7R3T7_DIBLA</name>
<proteinExistence type="predicted"/>
<organism evidence="1 2">
    <name type="scientific">Dibothriocephalus latus</name>
    <name type="common">Fish tapeworm</name>
    <name type="synonym">Diphyllobothrium latum</name>
    <dbReference type="NCBI Taxonomy" id="60516"/>
    <lineage>
        <taxon>Eukaryota</taxon>
        <taxon>Metazoa</taxon>
        <taxon>Spiralia</taxon>
        <taxon>Lophotrochozoa</taxon>
        <taxon>Platyhelminthes</taxon>
        <taxon>Cestoda</taxon>
        <taxon>Eucestoda</taxon>
        <taxon>Diphyllobothriidea</taxon>
        <taxon>Diphyllobothriidae</taxon>
        <taxon>Dibothriocephalus</taxon>
    </lineage>
</organism>
<protein>
    <submittedName>
        <fullName evidence="1">Uncharacterized protein</fullName>
    </submittedName>
</protein>
<gene>
    <name evidence="1" type="ORF">DILT_LOCUS17449</name>
</gene>